<dbReference type="SMR" id="A0A0L8AG06"/>
<dbReference type="EMBL" id="AJLO02000002">
    <property type="protein sequence ID" value="KOF01177.1"/>
    <property type="molecule type" value="Genomic_DNA"/>
</dbReference>
<dbReference type="PANTHER" id="PTHR43194">
    <property type="entry name" value="HYDROLASE ALPHA/BETA FOLD FAMILY"/>
    <property type="match status" value="1"/>
</dbReference>
<dbReference type="SUPFAM" id="SSF53474">
    <property type="entry name" value="alpha/beta-Hydrolases"/>
    <property type="match status" value="1"/>
</dbReference>
<reference evidence="2 3" key="1">
    <citation type="journal article" date="2012" name="J. Bacteriol.">
        <title>Genome sequence of a novel nicotine-degrading strain, Pseudomonas geniculata N1.</title>
        <authorList>
            <person name="Tang H."/>
            <person name="Yu H."/>
            <person name="Tai C."/>
            <person name="Huang K."/>
            <person name="Liu Y."/>
            <person name="Wang L."/>
            <person name="Yao Y."/>
            <person name="Wu G."/>
            <person name="Xu P."/>
        </authorList>
    </citation>
    <scope>NUCLEOTIDE SEQUENCE [LARGE SCALE GENOMIC DNA]</scope>
    <source>
        <strain evidence="2 3">N1</strain>
    </source>
</reference>
<feature type="domain" description="AB hydrolase-1" evidence="1">
    <location>
        <begin position="49"/>
        <end position="233"/>
    </location>
</feature>
<dbReference type="AlphaFoldDB" id="A0A0L8AG06"/>
<name>A0A0L8AG06_9GAMM</name>
<organism evidence="2 3">
    <name type="scientific">Stenotrophomonas geniculata N1</name>
    <dbReference type="NCBI Taxonomy" id="1167641"/>
    <lineage>
        <taxon>Bacteria</taxon>
        <taxon>Pseudomonadati</taxon>
        <taxon>Pseudomonadota</taxon>
        <taxon>Gammaproteobacteria</taxon>
        <taxon>Lysobacterales</taxon>
        <taxon>Lysobacteraceae</taxon>
        <taxon>Stenotrophomonas</taxon>
    </lineage>
</organism>
<protein>
    <recommendedName>
        <fullName evidence="1">AB hydrolase-1 domain-containing protein</fullName>
    </recommendedName>
</protein>
<comment type="caution">
    <text evidence="2">The sequence shown here is derived from an EMBL/GenBank/DDBJ whole genome shotgun (WGS) entry which is preliminary data.</text>
</comment>
<accession>A0A0L8AG06</accession>
<dbReference type="InterPro" id="IPR050228">
    <property type="entry name" value="Carboxylesterase_BioH"/>
</dbReference>
<dbReference type="Proteomes" id="UP000036890">
    <property type="component" value="Unassembled WGS sequence"/>
</dbReference>
<proteinExistence type="predicted"/>
<dbReference type="InterPro" id="IPR000073">
    <property type="entry name" value="AB_hydrolase_1"/>
</dbReference>
<dbReference type="PANTHER" id="PTHR43194:SF2">
    <property type="entry name" value="PEROXISOMAL MEMBRANE PROTEIN LPX1"/>
    <property type="match status" value="1"/>
</dbReference>
<dbReference type="InterPro" id="IPR029058">
    <property type="entry name" value="AB_hydrolase_fold"/>
</dbReference>
<sequence length="316" mass="33985">MSGEPSYDLEDFGGVFLTSASVLDGDAVWPGVNAYVQWFVPNGARPVSVLLMHGGGGQGADFIRTPDGRPGWVHRFVRAGYATYVLDRPGHGRSHWNERVLGPSTPVGDYRALYPRFVEPAKHGLWREAARHSRWPAEPLAGDRFMASQGPMATSLAASQRHTEAIAEQLLDLTGPTIVVSHSMGAPCAWALASIGGDRVAAVVAAEPFGHPGMVHPLGTFDNGLAAASYQGRHDPFARPVAIVTGEATWMRRSNVLAAEFVRVRSDTFEHILLEERGITGNGHMLMSEANSDEIADLVIAWLDANVATRTGQTAS</sequence>
<dbReference type="Pfam" id="PF00561">
    <property type="entry name" value="Abhydrolase_1"/>
    <property type="match status" value="1"/>
</dbReference>
<dbReference type="Gene3D" id="3.40.50.1820">
    <property type="entry name" value="alpha/beta hydrolase"/>
    <property type="match status" value="1"/>
</dbReference>
<dbReference type="OrthoDB" id="7820973at2"/>
<evidence type="ECO:0000259" key="1">
    <source>
        <dbReference type="Pfam" id="PF00561"/>
    </source>
</evidence>
<evidence type="ECO:0000313" key="3">
    <source>
        <dbReference type="Proteomes" id="UP000036890"/>
    </source>
</evidence>
<evidence type="ECO:0000313" key="2">
    <source>
        <dbReference type="EMBL" id="KOF01177.1"/>
    </source>
</evidence>
<gene>
    <name evidence="2" type="ORF">W7K_00680</name>
</gene>